<dbReference type="Gene3D" id="3.50.50.60">
    <property type="entry name" value="FAD/NAD(P)-binding domain"/>
    <property type="match status" value="2"/>
</dbReference>
<evidence type="ECO:0000256" key="2">
    <source>
        <dbReference type="ARBA" id="ARBA00022630"/>
    </source>
</evidence>
<dbReference type="PANTHER" id="PTHR43429">
    <property type="entry name" value="PYRIDINE NUCLEOTIDE-DISULFIDE OXIDOREDUCTASE DOMAIN-CONTAINING"/>
    <property type="match status" value="1"/>
</dbReference>
<dbReference type="GO" id="GO:0016491">
    <property type="term" value="F:oxidoreductase activity"/>
    <property type="evidence" value="ECO:0007669"/>
    <property type="project" value="InterPro"/>
</dbReference>
<organism evidence="5 6">
    <name type="scientific">Candidatus Ryanbacteria bacterium RIFCSPHIGHO2_01_FULL_48_27</name>
    <dbReference type="NCBI Taxonomy" id="1802115"/>
    <lineage>
        <taxon>Bacteria</taxon>
        <taxon>Candidatus Ryaniibacteriota</taxon>
    </lineage>
</organism>
<dbReference type="InterPro" id="IPR036188">
    <property type="entry name" value="FAD/NAD-bd_sf"/>
</dbReference>
<accession>A0A1G2G6G3</accession>
<comment type="cofactor">
    <cofactor evidence="1">
        <name>FAD</name>
        <dbReference type="ChEBI" id="CHEBI:57692"/>
    </cofactor>
</comment>
<dbReference type="InterPro" id="IPR050260">
    <property type="entry name" value="FAD-bd_OxRdtase"/>
</dbReference>
<dbReference type="Proteomes" id="UP000177785">
    <property type="component" value="Unassembled WGS sequence"/>
</dbReference>
<dbReference type="PRINTS" id="PR00368">
    <property type="entry name" value="FADPNR"/>
</dbReference>
<reference evidence="5 6" key="1">
    <citation type="journal article" date="2016" name="Nat. Commun.">
        <title>Thousands of microbial genomes shed light on interconnected biogeochemical processes in an aquifer system.</title>
        <authorList>
            <person name="Anantharaman K."/>
            <person name="Brown C.T."/>
            <person name="Hug L.A."/>
            <person name="Sharon I."/>
            <person name="Castelle C.J."/>
            <person name="Probst A.J."/>
            <person name="Thomas B.C."/>
            <person name="Singh A."/>
            <person name="Wilkins M.J."/>
            <person name="Karaoz U."/>
            <person name="Brodie E.L."/>
            <person name="Williams K.H."/>
            <person name="Hubbard S.S."/>
            <person name="Banfield J.F."/>
        </authorList>
    </citation>
    <scope>NUCLEOTIDE SEQUENCE [LARGE SCALE GENOMIC DNA]</scope>
</reference>
<name>A0A1G2G6G3_9BACT</name>
<dbReference type="InterPro" id="IPR023753">
    <property type="entry name" value="FAD/NAD-binding_dom"/>
</dbReference>
<sequence length="424" mass="46839">MRIGVDYLILGGGIAGTTAAETIRRDDKDGKIAILSGESHVLYSRVLLPAYVQGRIPREKVFLRTLTDYERNAIQLFLGESAVVVDAEKKEVQTSAGNTFFFEQLLISTGGQVQPWRVGRSVPDVARLQTLNDADDLIARIHRTTKKHAVVVGAGFIGMEFVNSLVANGFSVDLITKDGGCWFGHLGKDGSDFLEMAFPRNRVALHPASEVSDIKLDAGTYLIRTTRNDKLEAGLLAVGIGLERNLTSFQGQGFEIGKGIKTNEYLETNFPYVWAAGDIAEYYNVHTKKHALVGNWSHAFLQGRAAGLNMSAAHLHKKTKTVFEDVPTYSITVLGNHVTFLGDSVIEGSKETLARADEHGRFFEKFFLKDNLLVGAIMINKFEDKKVLEALIKHQVDITTLKPFLVRPEASIKDLDLHEVIPQT</sequence>
<gene>
    <name evidence="5" type="ORF">A2756_02930</name>
</gene>
<dbReference type="STRING" id="1802115.A2756_02930"/>
<dbReference type="Pfam" id="PF07992">
    <property type="entry name" value="Pyr_redox_2"/>
    <property type="match status" value="1"/>
</dbReference>
<evidence type="ECO:0000313" key="5">
    <source>
        <dbReference type="EMBL" id="OGZ45836.1"/>
    </source>
</evidence>
<keyword evidence="3" id="KW-0274">FAD</keyword>
<proteinExistence type="predicted"/>
<dbReference type="InterPro" id="IPR016156">
    <property type="entry name" value="FAD/NAD-linked_Rdtase_dimer_sf"/>
</dbReference>
<dbReference type="PRINTS" id="PR00411">
    <property type="entry name" value="PNDRDTASEI"/>
</dbReference>
<comment type="caution">
    <text evidence="5">The sequence shown here is derived from an EMBL/GenBank/DDBJ whole genome shotgun (WGS) entry which is preliminary data.</text>
</comment>
<dbReference type="PANTHER" id="PTHR43429:SF3">
    <property type="entry name" value="NITRITE REDUCTASE [NAD(P)H]"/>
    <property type="match status" value="1"/>
</dbReference>
<keyword evidence="2" id="KW-0285">Flavoprotein</keyword>
<feature type="domain" description="FAD/NAD(P)-binding" evidence="4">
    <location>
        <begin position="6"/>
        <end position="300"/>
    </location>
</feature>
<dbReference type="Gene3D" id="3.30.390.30">
    <property type="match status" value="1"/>
</dbReference>
<evidence type="ECO:0000256" key="1">
    <source>
        <dbReference type="ARBA" id="ARBA00001974"/>
    </source>
</evidence>
<evidence type="ECO:0000313" key="6">
    <source>
        <dbReference type="Proteomes" id="UP000177785"/>
    </source>
</evidence>
<dbReference type="AlphaFoldDB" id="A0A1G2G6G3"/>
<protein>
    <recommendedName>
        <fullName evidence="4">FAD/NAD(P)-binding domain-containing protein</fullName>
    </recommendedName>
</protein>
<evidence type="ECO:0000256" key="3">
    <source>
        <dbReference type="ARBA" id="ARBA00022827"/>
    </source>
</evidence>
<dbReference type="EMBL" id="MHNL01000005">
    <property type="protein sequence ID" value="OGZ45836.1"/>
    <property type="molecule type" value="Genomic_DNA"/>
</dbReference>
<evidence type="ECO:0000259" key="4">
    <source>
        <dbReference type="Pfam" id="PF07992"/>
    </source>
</evidence>
<dbReference type="SUPFAM" id="SSF51905">
    <property type="entry name" value="FAD/NAD(P)-binding domain"/>
    <property type="match status" value="2"/>
</dbReference>